<evidence type="ECO:0000256" key="4">
    <source>
        <dbReference type="ARBA" id="ARBA00023002"/>
    </source>
</evidence>
<evidence type="ECO:0000256" key="5">
    <source>
        <dbReference type="ARBA" id="ARBA00023004"/>
    </source>
</evidence>
<comment type="cofactor">
    <cofactor evidence="1">
        <name>L-ascorbate</name>
        <dbReference type="ChEBI" id="CHEBI:38290"/>
    </cofactor>
</comment>
<evidence type="ECO:0000256" key="1">
    <source>
        <dbReference type="ARBA" id="ARBA00001961"/>
    </source>
</evidence>
<evidence type="ECO:0000313" key="8">
    <source>
        <dbReference type="Proteomes" id="UP000198406"/>
    </source>
</evidence>
<gene>
    <name evidence="7" type="ORF">FisN_17Hu060</name>
</gene>
<dbReference type="EMBL" id="BDSP01000061">
    <property type="protein sequence ID" value="GAX13131.1"/>
    <property type="molecule type" value="Genomic_DNA"/>
</dbReference>
<dbReference type="InterPro" id="IPR006620">
    <property type="entry name" value="Pro_4_hyd_alph"/>
</dbReference>
<dbReference type="AlphaFoldDB" id="A0A1Z5JH86"/>
<dbReference type="OrthoDB" id="69177at2759"/>
<evidence type="ECO:0000259" key="6">
    <source>
        <dbReference type="SMART" id="SM00702"/>
    </source>
</evidence>
<dbReference type="Proteomes" id="UP000198406">
    <property type="component" value="Unassembled WGS sequence"/>
</dbReference>
<dbReference type="GO" id="GO:0004656">
    <property type="term" value="F:procollagen-proline 4-dioxygenase activity"/>
    <property type="evidence" value="ECO:0007669"/>
    <property type="project" value="TreeGrafter"/>
</dbReference>
<keyword evidence="4" id="KW-0560">Oxidoreductase</keyword>
<sequence>MGKAKKKNEECFPPSLLLSSERNSIRFETLLPDRIWILHNFLTHEECQAWIQYIEQDITMYLTQQRGNKYYAQRECYRFQRNDESMSHRIYERLRDHCQVLPLGPPIMCNPNLRLYKYTKGMSFGKHVDESQVIPGWGKTRVTVLIYLSECQGGATSFESNVAFLPKEGAMLLHVHGDDCLEHEGKPVKGGIKYILRTDLVYAN</sequence>
<comment type="caution">
    <text evidence="7">The sequence shown here is derived from an EMBL/GenBank/DDBJ whole genome shotgun (WGS) entry which is preliminary data.</text>
</comment>
<organism evidence="7 8">
    <name type="scientific">Fistulifera solaris</name>
    <name type="common">Oleaginous diatom</name>
    <dbReference type="NCBI Taxonomy" id="1519565"/>
    <lineage>
        <taxon>Eukaryota</taxon>
        <taxon>Sar</taxon>
        <taxon>Stramenopiles</taxon>
        <taxon>Ochrophyta</taxon>
        <taxon>Bacillariophyta</taxon>
        <taxon>Bacillariophyceae</taxon>
        <taxon>Bacillariophycidae</taxon>
        <taxon>Naviculales</taxon>
        <taxon>Naviculaceae</taxon>
        <taxon>Fistulifera</taxon>
    </lineage>
</organism>
<accession>A0A1Z5JH86</accession>
<dbReference type="GO" id="GO:0005506">
    <property type="term" value="F:iron ion binding"/>
    <property type="evidence" value="ECO:0007669"/>
    <property type="project" value="InterPro"/>
</dbReference>
<dbReference type="PANTHER" id="PTHR10869">
    <property type="entry name" value="PROLYL 4-HYDROXYLASE ALPHA SUBUNIT"/>
    <property type="match status" value="1"/>
</dbReference>
<dbReference type="PANTHER" id="PTHR10869:SF236">
    <property type="entry name" value="PROLYL 4-HYDROXYLASE ALPHA SUBUNIT DOMAIN-CONTAINING PROTEIN"/>
    <property type="match status" value="1"/>
</dbReference>
<feature type="domain" description="Prolyl 4-hydroxylase alpha subunit" evidence="6">
    <location>
        <begin position="33"/>
        <end position="201"/>
    </location>
</feature>
<keyword evidence="2" id="KW-0479">Metal-binding</keyword>
<name>A0A1Z5JH86_FISSO</name>
<proteinExistence type="predicted"/>
<dbReference type="SMART" id="SM00702">
    <property type="entry name" value="P4Hc"/>
    <property type="match status" value="1"/>
</dbReference>
<dbReference type="InParanoid" id="A0A1Z5JH86"/>
<dbReference type="InterPro" id="IPR045054">
    <property type="entry name" value="P4HA-like"/>
</dbReference>
<reference evidence="7 8" key="1">
    <citation type="journal article" date="2015" name="Plant Cell">
        <title>Oil accumulation by the oleaginous diatom Fistulifera solaris as revealed by the genome and transcriptome.</title>
        <authorList>
            <person name="Tanaka T."/>
            <person name="Maeda Y."/>
            <person name="Veluchamy A."/>
            <person name="Tanaka M."/>
            <person name="Abida H."/>
            <person name="Marechal E."/>
            <person name="Bowler C."/>
            <person name="Muto M."/>
            <person name="Sunaga Y."/>
            <person name="Tanaka M."/>
            <person name="Yoshino T."/>
            <person name="Taniguchi T."/>
            <person name="Fukuda Y."/>
            <person name="Nemoto M."/>
            <person name="Matsumoto M."/>
            <person name="Wong P.S."/>
            <person name="Aburatani S."/>
            <person name="Fujibuchi W."/>
        </authorList>
    </citation>
    <scope>NUCLEOTIDE SEQUENCE [LARGE SCALE GENOMIC DNA]</scope>
    <source>
        <strain evidence="7 8">JPCC DA0580</strain>
    </source>
</reference>
<evidence type="ECO:0000313" key="7">
    <source>
        <dbReference type="EMBL" id="GAX13131.1"/>
    </source>
</evidence>
<dbReference type="Pfam" id="PF13640">
    <property type="entry name" value="2OG-FeII_Oxy_3"/>
    <property type="match status" value="1"/>
</dbReference>
<keyword evidence="3" id="KW-0223">Dioxygenase</keyword>
<dbReference type="GO" id="GO:0005783">
    <property type="term" value="C:endoplasmic reticulum"/>
    <property type="evidence" value="ECO:0007669"/>
    <property type="project" value="TreeGrafter"/>
</dbReference>
<evidence type="ECO:0000256" key="3">
    <source>
        <dbReference type="ARBA" id="ARBA00022964"/>
    </source>
</evidence>
<dbReference type="GO" id="GO:0031418">
    <property type="term" value="F:L-ascorbic acid binding"/>
    <property type="evidence" value="ECO:0007669"/>
    <property type="project" value="InterPro"/>
</dbReference>
<keyword evidence="5" id="KW-0408">Iron</keyword>
<keyword evidence="8" id="KW-1185">Reference proteome</keyword>
<dbReference type="InterPro" id="IPR044862">
    <property type="entry name" value="Pro_4_hyd_alph_FE2OG_OXY"/>
</dbReference>
<protein>
    <recommendedName>
        <fullName evidence="6">Prolyl 4-hydroxylase alpha subunit domain-containing protein</fullName>
    </recommendedName>
</protein>
<dbReference type="Gene3D" id="2.60.120.620">
    <property type="entry name" value="q2cbj1_9rhob like domain"/>
    <property type="match status" value="1"/>
</dbReference>
<evidence type="ECO:0000256" key="2">
    <source>
        <dbReference type="ARBA" id="ARBA00022723"/>
    </source>
</evidence>